<organism evidence="1 2">
    <name type="scientific">Paenibacillus faecis</name>
    <dbReference type="NCBI Taxonomy" id="862114"/>
    <lineage>
        <taxon>Bacteria</taxon>
        <taxon>Bacillati</taxon>
        <taxon>Bacillota</taxon>
        <taxon>Bacilli</taxon>
        <taxon>Bacillales</taxon>
        <taxon>Paenibacillaceae</taxon>
        <taxon>Paenibacillus</taxon>
    </lineage>
</organism>
<comment type="caution">
    <text evidence="1">The sequence shown here is derived from an EMBL/GenBank/DDBJ whole genome shotgun (WGS) entry which is preliminary data.</text>
</comment>
<dbReference type="Proteomes" id="UP000325218">
    <property type="component" value="Unassembled WGS sequence"/>
</dbReference>
<dbReference type="EMBL" id="VSDO01000002">
    <property type="protein sequence ID" value="TYA13233.1"/>
    <property type="molecule type" value="Genomic_DNA"/>
</dbReference>
<sequence length="353" mass="39565">MDKPTKNLNSNRWTFLPPAEPEGVELDSDAEAELLKQGALLGSYSASDADMAESLAESLKHLNLSPDEANGVLFRTLVRLGAYRHALDRCIASVPPAEEMFRMYLRCLFHCGEPRRALEEIGVRKEQMSDRAESEAFWAELERLELLARLTLDEKGEEISAEPRSLQETIAVIRLAVEYGQIAVATKLAAAGTAHAKPPQTSDPHLACALIRALYAEGYLDLAKEQLARLGHGFLRDNRSPFRETAYIYGEMLHDDGLYDEAAAIFESLAATCPDMAEARFAAGSCYLQAALSRLAGRISLYRPDETERAKIDKHLNELNQALEIISTVPWHTEWTYAQRRNFPRKDDDHRPH</sequence>
<dbReference type="Gene3D" id="1.25.40.10">
    <property type="entry name" value="Tetratricopeptide repeat domain"/>
    <property type="match status" value="1"/>
</dbReference>
<keyword evidence="2" id="KW-1185">Reference proteome</keyword>
<evidence type="ECO:0000313" key="1">
    <source>
        <dbReference type="EMBL" id="TYA13233.1"/>
    </source>
</evidence>
<dbReference type="AlphaFoldDB" id="A0A5D0CTL8"/>
<gene>
    <name evidence="1" type="ORF">FRY98_11210</name>
</gene>
<dbReference type="RefSeq" id="WP_148451829.1">
    <property type="nucleotide sequence ID" value="NZ_VSDO01000002.1"/>
</dbReference>
<accession>A0A5D0CTL8</accession>
<dbReference type="OrthoDB" id="2652551at2"/>
<protein>
    <recommendedName>
        <fullName evidence="3">Tetratricopeptide repeat protein</fullName>
    </recommendedName>
</protein>
<evidence type="ECO:0008006" key="3">
    <source>
        <dbReference type="Google" id="ProtNLM"/>
    </source>
</evidence>
<dbReference type="InterPro" id="IPR011990">
    <property type="entry name" value="TPR-like_helical_dom_sf"/>
</dbReference>
<name>A0A5D0CTL8_9BACL</name>
<proteinExistence type="predicted"/>
<evidence type="ECO:0000313" key="2">
    <source>
        <dbReference type="Proteomes" id="UP000325218"/>
    </source>
</evidence>
<reference evidence="1 2" key="1">
    <citation type="submission" date="2019-08" db="EMBL/GenBank/DDBJ databases">
        <title>Genome sequencing of Paenibacillus faecis DSM 23593(T).</title>
        <authorList>
            <person name="Kook J.-K."/>
            <person name="Park S.-N."/>
            <person name="Lim Y.K."/>
        </authorList>
    </citation>
    <scope>NUCLEOTIDE SEQUENCE [LARGE SCALE GENOMIC DNA]</scope>
    <source>
        <strain evidence="1 2">DSM 23593</strain>
    </source>
</reference>